<feature type="repeat" description="ANK" evidence="3">
    <location>
        <begin position="183"/>
        <end position="215"/>
    </location>
</feature>
<dbReference type="eggNOG" id="COG0666">
    <property type="taxonomic scope" value="Bacteria"/>
</dbReference>
<evidence type="ECO:0000256" key="1">
    <source>
        <dbReference type="ARBA" id="ARBA00022737"/>
    </source>
</evidence>
<dbReference type="EMBL" id="JNFF01000116">
    <property type="protein sequence ID" value="KEQ28468.1"/>
    <property type="molecule type" value="Genomic_DNA"/>
</dbReference>
<gene>
    <name evidence="4" type="ORF">N180_02210</name>
</gene>
<evidence type="ECO:0000256" key="2">
    <source>
        <dbReference type="ARBA" id="ARBA00023043"/>
    </source>
</evidence>
<dbReference type="Proteomes" id="UP000028007">
    <property type="component" value="Unassembled WGS sequence"/>
</dbReference>
<reference evidence="4 5" key="1">
    <citation type="journal article" date="1992" name="Int. J. Syst. Bacteriol.">
        <title>Sphingobacterium antarcticus sp. nov. a Psychrotrophic Bacterium from the Soils of Schirmacher Oasis, Antarctica.</title>
        <authorList>
            <person name="Shivaji S."/>
            <person name="Ray M.K."/>
            <person name="Rao N.S."/>
            <person name="Saiserr L."/>
            <person name="Jagannadham M.V."/>
            <person name="Kumar G.S."/>
            <person name="Reddy G."/>
            <person name="Bhargava P.M."/>
        </authorList>
    </citation>
    <scope>NUCLEOTIDE SEQUENCE [LARGE SCALE GENOMIC DNA]</scope>
    <source>
        <strain evidence="4 5">4BY</strain>
    </source>
</reference>
<dbReference type="InterPro" id="IPR002110">
    <property type="entry name" value="Ankyrin_rpt"/>
</dbReference>
<dbReference type="SMART" id="SM00248">
    <property type="entry name" value="ANK"/>
    <property type="match status" value="5"/>
</dbReference>
<dbReference type="AlphaFoldDB" id="A0A081PCP5"/>
<dbReference type="SUPFAM" id="SSF48403">
    <property type="entry name" value="Ankyrin repeat"/>
    <property type="match status" value="1"/>
</dbReference>
<organism evidence="4 5">
    <name type="scientific">Pedobacter antarcticus 4BY</name>
    <dbReference type="NCBI Taxonomy" id="1358423"/>
    <lineage>
        <taxon>Bacteria</taxon>
        <taxon>Pseudomonadati</taxon>
        <taxon>Bacteroidota</taxon>
        <taxon>Sphingobacteriia</taxon>
        <taxon>Sphingobacteriales</taxon>
        <taxon>Sphingobacteriaceae</taxon>
        <taxon>Pedobacter</taxon>
    </lineage>
</organism>
<dbReference type="Gene3D" id="1.25.40.20">
    <property type="entry name" value="Ankyrin repeat-containing domain"/>
    <property type="match status" value="2"/>
</dbReference>
<dbReference type="PROSITE" id="PS50297">
    <property type="entry name" value="ANK_REP_REGION"/>
    <property type="match status" value="1"/>
</dbReference>
<evidence type="ECO:0000313" key="5">
    <source>
        <dbReference type="Proteomes" id="UP000028007"/>
    </source>
</evidence>
<dbReference type="OrthoDB" id="5657095at2"/>
<keyword evidence="5" id="KW-1185">Reference proteome</keyword>
<comment type="caution">
    <text evidence="4">The sequence shown here is derived from an EMBL/GenBank/DDBJ whole genome shotgun (WGS) entry which is preliminary data.</text>
</comment>
<dbReference type="PANTHER" id="PTHR24126">
    <property type="entry name" value="ANKYRIN REPEAT, PH AND SEC7 DOMAIN CONTAINING PROTEIN SECG-RELATED"/>
    <property type="match status" value="1"/>
</dbReference>
<dbReference type="Pfam" id="PF12796">
    <property type="entry name" value="Ank_2"/>
    <property type="match status" value="1"/>
</dbReference>
<dbReference type="InterPro" id="IPR036770">
    <property type="entry name" value="Ankyrin_rpt-contain_sf"/>
</dbReference>
<accession>A0A081PCP5</accession>
<dbReference type="PANTHER" id="PTHR24126:SF14">
    <property type="entry name" value="ANK_REP_REGION DOMAIN-CONTAINING PROTEIN"/>
    <property type="match status" value="1"/>
</dbReference>
<keyword evidence="1" id="KW-0677">Repeat</keyword>
<sequence>MPENQLLLDAFRNSNFEEARELLKEESNVPVDLQPFERIQLFDKLIRNKAFDIILLFIRHQLIETDLYEYTSFDHTLLKSIFLNLQQEEEDIIFFDEFLSLLQNLNEPINNQTLLGYALESGVHPVLIKSLIRAGCDTNWVNNAEETYLHQIASNNRITPEIAVILLDLMINEGLDVNAMDIVKKTPLIHAISRNKVQLIDLLLKNGADTNKPDNVGETAIYHAVVHQQNLSLYHMLCAYEKPDFEILNKNKVTILFEFLRRLNRPSETLLNLLTALINDGADLYAPAIYYGSEKTPADIVAEQTFDVFNTVIQLEALDLTRLDQNGNSLLHKVCAFDVNFDQEMAKDTYRKVKLLIQKGIDINLTNNQDQTAMMLASTDNLKAKTVELLLTNK</sequence>
<evidence type="ECO:0000256" key="3">
    <source>
        <dbReference type="PROSITE-ProRule" id="PRU00023"/>
    </source>
</evidence>
<keyword evidence="2 3" id="KW-0040">ANK repeat</keyword>
<proteinExistence type="predicted"/>
<dbReference type="PROSITE" id="PS50088">
    <property type="entry name" value="ANK_REPEAT"/>
    <property type="match status" value="1"/>
</dbReference>
<evidence type="ECO:0000313" key="4">
    <source>
        <dbReference type="EMBL" id="KEQ28468.1"/>
    </source>
</evidence>
<name>A0A081PCP5_9SPHI</name>
<dbReference type="RefSeq" id="WP_037444384.1">
    <property type="nucleotide sequence ID" value="NZ_JNFF01000116.1"/>
</dbReference>
<protein>
    <submittedName>
        <fullName evidence="4">Uncharacterized protein</fullName>
    </submittedName>
</protein>